<dbReference type="EMBL" id="CP108314">
    <property type="protein sequence ID" value="WTW74201.1"/>
    <property type="molecule type" value="Genomic_DNA"/>
</dbReference>
<dbReference type="PANTHER" id="PTHR36923:SF3">
    <property type="entry name" value="FERREDOXIN"/>
    <property type="match status" value="1"/>
</dbReference>
<dbReference type="GO" id="GO:0051538">
    <property type="term" value="F:3 iron, 4 sulfur cluster binding"/>
    <property type="evidence" value="ECO:0007669"/>
    <property type="project" value="UniProtKB-KW"/>
</dbReference>
<protein>
    <recommendedName>
        <fullName evidence="8">Ferredoxin</fullName>
    </recommendedName>
</protein>
<evidence type="ECO:0000256" key="5">
    <source>
        <dbReference type="ARBA" id="ARBA00023004"/>
    </source>
</evidence>
<accession>A0AAU2W4C7</accession>
<name>A0AAU2W4C7_9ACTN</name>
<organism evidence="9">
    <name type="scientific">Streptomyces sp. NBC_00008</name>
    <dbReference type="NCBI Taxonomy" id="2903610"/>
    <lineage>
        <taxon>Bacteria</taxon>
        <taxon>Bacillati</taxon>
        <taxon>Actinomycetota</taxon>
        <taxon>Actinomycetes</taxon>
        <taxon>Kitasatosporales</taxon>
        <taxon>Streptomycetaceae</taxon>
        <taxon>Streptomyces</taxon>
    </lineage>
</organism>
<dbReference type="InterPro" id="IPR001080">
    <property type="entry name" value="3Fe4S_ferredoxin"/>
</dbReference>
<evidence type="ECO:0000256" key="6">
    <source>
        <dbReference type="ARBA" id="ARBA00023014"/>
    </source>
</evidence>
<dbReference type="Pfam" id="PF13459">
    <property type="entry name" value="Fer4_15"/>
    <property type="match status" value="1"/>
</dbReference>
<keyword evidence="6 8" id="KW-0411">Iron-sulfur</keyword>
<evidence type="ECO:0000256" key="8">
    <source>
        <dbReference type="RuleBase" id="RU368020"/>
    </source>
</evidence>
<dbReference type="GO" id="GO:0009055">
    <property type="term" value="F:electron transfer activity"/>
    <property type="evidence" value="ECO:0007669"/>
    <property type="project" value="UniProtKB-UniRule"/>
</dbReference>
<gene>
    <name evidence="9" type="ORF">OG398_38635</name>
</gene>
<evidence type="ECO:0000256" key="4">
    <source>
        <dbReference type="ARBA" id="ARBA00022982"/>
    </source>
</evidence>
<keyword evidence="7" id="KW-0003">3Fe-4S</keyword>
<evidence type="ECO:0000256" key="1">
    <source>
        <dbReference type="ARBA" id="ARBA00001927"/>
    </source>
</evidence>
<proteinExistence type="predicted"/>
<dbReference type="AlphaFoldDB" id="A0AAU2W4C7"/>
<evidence type="ECO:0000313" key="9">
    <source>
        <dbReference type="EMBL" id="WTW74201.1"/>
    </source>
</evidence>
<dbReference type="SUPFAM" id="SSF54862">
    <property type="entry name" value="4Fe-4S ferredoxins"/>
    <property type="match status" value="1"/>
</dbReference>
<dbReference type="GO" id="GO:0005506">
    <property type="term" value="F:iron ion binding"/>
    <property type="evidence" value="ECO:0007669"/>
    <property type="project" value="UniProtKB-UniRule"/>
</dbReference>
<dbReference type="PRINTS" id="PR00352">
    <property type="entry name" value="3FE4SFRDOXIN"/>
</dbReference>
<keyword evidence="3 8" id="KW-0479">Metal-binding</keyword>
<evidence type="ECO:0000256" key="7">
    <source>
        <dbReference type="ARBA" id="ARBA00023291"/>
    </source>
</evidence>
<dbReference type="PANTHER" id="PTHR36923">
    <property type="entry name" value="FERREDOXIN"/>
    <property type="match status" value="1"/>
</dbReference>
<reference evidence="9" key="1">
    <citation type="submission" date="2022-10" db="EMBL/GenBank/DDBJ databases">
        <title>The complete genomes of actinobacterial strains from the NBC collection.</title>
        <authorList>
            <person name="Joergensen T.S."/>
            <person name="Alvarez Arevalo M."/>
            <person name="Sterndorff E.B."/>
            <person name="Faurdal D."/>
            <person name="Vuksanovic O."/>
            <person name="Mourched A.-S."/>
            <person name="Charusanti P."/>
            <person name="Shaw S."/>
            <person name="Blin K."/>
            <person name="Weber T."/>
        </authorList>
    </citation>
    <scope>NUCLEOTIDE SEQUENCE</scope>
    <source>
        <strain evidence="9">NBC_00008</strain>
    </source>
</reference>
<comment type="cofactor">
    <cofactor evidence="1">
        <name>[3Fe-4S] cluster</name>
        <dbReference type="ChEBI" id="CHEBI:21137"/>
    </cofactor>
</comment>
<keyword evidence="2 8" id="KW-0813">Transport</keyword>
<evidence type="ECO:0000256" key="2">
    <source>
        <dbReference type="ARBA" id="ARBA00022448"/>
    </source>
</evidence>
<sequence length="69" mass="7319">MARIEVDRTVCIGSGLCAWNAPEVFEQDEEGLSRVLPDAAARSGQGPDEGAVEEAMMACPAQAIRLTEV</sequence>
<dbReference type="Gene3D" id="3.30.70.20">
    <property type="match status" value="1"/>
</dbReference>
<keyword evidence="4 8" id="KW-0249">Electron transport</keyword>
<evidence type="ECO:0000256" key="3">
    <source>
        <dbReference type="ARBA" id="ARBA00022723"/>
    </source>
</evidence>
<keyword evidence="5 8" id="KW-0408">Iron</keyword>
<dbReference type="InterPro" id="IPR051269">
    <property type="entry name" value="Fe-S_cluster_ET"/>
</dbReference>
<comment type="function">
    <text evidence="8">Ferredoxins are iron-sulfur proteins that transfer electrons in a wide variety of metabolic reactions.</text>
</comment>